<feature type="compositionally biased region" description="Low complexity" evidence="1">
    <location>
        <begin position="82"/>
        <end position="102"/>
    </location>
</feature>
<dbReference type="EMBL" id="KV722450">
    <property type="protein sequence ID" value="OCH88524.1"/>
    <property type="molecule type" value="Genomic_DNA"/>
</dbReference>
<accession>A0A8E2DK55</accession>
<evidence type="ECO:0000256" key="1">
    <source>
        <dbReference type="SAM" id="MobiDB-lite"/>
    </source>
</evidence>
<dbReference type="Proteomes" id="UP000250043">
    <property type="component" value="Unassembled WGS sequence"/>
</dbReference>
<feature type="region of interest" description="Disordered" evidence="1">
    <location>
        <begin position="44"/>
        <end position="116"/>
    </location>
</feature>
<dbReference type="AlphaFoldDB" id="A0A8E2DK55"/>
<protein>
    <submittedName>
        <fullName evidence="2">Uncharacterized protein</fullName>
    </submittedName>
</protein>
<keyword evidence="3" id="KW-1185">Reference proteome</keyword>
<evidence type="ECO:0000313" key="2">
    <source>
        <dbReference type="EMBL" id="OCH88524.1"/>
    </source>
</evidence>
<evidence type="ECO:0000313" key="3">
    <source>
        <dbReference type="Proteomes" id="UP000250043"/>
    </source>
</evidence>
<name>A0A8E2DK55_9APHY</name>
<sequence length="154" mass="17537">MIVVSLSPVVCSRSEYKPRGFQPSWGRVLLGTWEEISPMYPSRTHPKACDEMRGTSPRTGSRVRTSKERARAELTPFETDRSNLPPRSRLFPSSSWSSASDSPHTHTPTSVLGPRRRRSRLRTLSLSHIPAHPCIWYRLRAARVVGFTERVPRT</sequence>
<reference evidence="2 3" key="1">
    <citation type="submission" date="2016-07" db="EMBL/GenBank/DDBJ databases">
        <title>Draft genome of the white-rot fungus Obba rivulosa 3A-2.</title>
        <authorList>
            <consortium name="DOE Joint Genome Institute"/>
            <person name="Miettinen O."/>
            <person name="Riley R."/>
            <person name="Acob R."/>
            <person name="Barry K."/>
            <person name="Cullen D."/>
            <person name="De Vries R."/>
            <person name="Hainaut M."/>
            <person name="Hatakka A."/>
            <person name="Henrissat B."/>
            <person name="Hilden K."/>
            <person name="Kuo R."/>
            <person name="Labutti K."/>
            <person name="Lipzen A."/>
            <person name="Makela M.R."/>
            <person name="Sandor L."/>
            <person name="Spatafora J.W."/>
            <person name="Grigoriev I.V."/>
            <person name="Hibbett D.S."/>
        </authorList>
    </citation>
    <scope>NUCLEOTIDE SEQUENCE [LARGE SCALE GENOMIC DNA]</scope>
    <source>
        <strain evidence="2 3">3A-2</strain>
    </source>
</reference>
<proteinExistence type="predicted"/>
<organism evidence="2 3">
    <name type="scientific">Obba rivulosa</name>
    <dbReference type="NCBI Taxonomy" id="1052685"/>
    <lineage>
        <taxon>Eukaryota</taxon>
        <taxon>Fungi</taxon>
        <taxon>Dikarya</taxon>
        <taxon>Basidiomycota</taxon>
        <taxon>Agaricomycotina</taxon>
        <taxon>Agaricomycetes</taxon>
        <taxon>Polyporales</taxon>
        <taxon>Gelatoporiaceae</taxon>
        <taxon>Obba</taxon>
    </lineage>
</organism>
<gene>
    <name evidence="2" type="ORF">OBBRIDRAFT_82634</name>
</gene>